<keyword evidence="3 6" id="KW-0378">Hydrolase</keyword>
<reference evidence="6 7" key="1">
    <citation type="submission" date="2024-01" db="EMBL/GenBank/DDBJ databases">
        <title>Complete Genome Sequence of Alkalicoccus halolimnae BZ-SZ-XJ29T, a Moderately Halophilic Bacterium Isolated from a Salt Lake.</title>
        <authorList>
            <person name="Zhao B."/>
        </authorList>
    </citation>
    <scope>NUCLEOTIDE SEQUENCE [LARGE SCALE GENOMIC DNA]</scope>
    <source>
        <strain evidence="6 7">BZ-SZ-XJ29</strain>
    </source>
</reference>
<dbReference type="InterPro" id="IPR001375">
    <property type="entry name" value="Peptidase_S9_cat"/>
</dbReference>
<dbReference type="Pfam" id="PF07676">
    <property type="entry name" value="PD40"/>
    <property type="match status" value="2"/>
</dbReference>
<keyword evidence="4" id="KW-0720">Serine protease</keyword>
<dbReference type="Pfam" id="PF00326">
    <property type="entry name" value="Peptidase_S9"/>
    <property type="match status" value="1"/>
</dbReference>
<dbReference type="KEGG" id="ahal:FTX54_006760"/>
<evidence type="ECO:0000256" key="3">
    <source>
        <dbReference type="ARBA" id="ARBA00022801"/>
    </source>
</evidence>
<gene>
    <name evidence="6" type="ORF">FTX54_006760</name>
</gene>
<dbReference type="GO" id="GO:0004252">
    <property type="term" value="F:serine-type endopeptidase activity"/>
    <property type="evidence" value="ECO:0007669"/>
    <property type="project" value="TreeGrafter"/>
</dbReference>
<name>A0AAJ8LXM9_9BACI</name>
<comment type="similarity">
    <text evidence="1">Belongs to the peptidase S9C family.</text>
</comment>
<sequence>MDKRPIKRSDLENIHTLQDPVFSPDAQKVAFVRQKISERSYISHLFVHDVAESSTSQWTFGSGTVSSPQYSPDGKFLAFAGKKQEDNHSQLFLISTNGGEAHKITDLPGGASLPMWNESSDELLFTTLADPEDPLSQKENDDKEDTPIVIEKLKYKSDAAGFFSSQRKQLAVYSMETKRAEIITEETEDLQPVSWSKDGNWIIYLANKEGDFYVGSDVYLFNRKKNEHQKIASGSFSQAAFSPDERNIALLGHKKEFQGATQSQLWISDINGTKLECLTQSADLSFTDSMIGDVISGMNSSGPVWSNDGKCLFVQASFEGSTQLYKVNLSGHLEPLTQGNQHVFTFAVHSGGSMITGVSTPENPGEFYIMTPELSKWQQKTKFHEGFLKEVRVRKAEEIRVKAEDGIQIQGWVIQPADSLEESPGLLEIHGGPHAMYGNTFFHELQLFAAEGYTVFYCNPRGSYGYGQNFVNAVRGDYGGKDYTDIMSFTDKVLDTYPHINENRLGVTGGSYGGFMTNWITAHSDRFQAAATLRCISNWISFYGVSDIGYFFTEWELGIDFLENTEELWNFSPLKYVKQMKTPLLIMHGEKDYRCPVEQAEQLYTALRMAGQEPRFVRFPGANHELSRSGPPLLRQARLQELTDWFNTHLQH</sequence>
<evidence type="ECO:0000259" key="5">
    <source>
        <dbReference type="Pfam" id="PF00326"/>
    </source>
</evidence>
<dbReference type="GO" id="GO:0006508">
    <property type="term" value="P:proteolysis"/>
    <property type="evidence" value="ECO:0007669"/>
    <property type="project" value="UniProtKB-KW"/>
</dbReference>
<evidence type="ECO:0000256" key="1">
    <source>
        <dbReference type="ARBA" id="ARBA00010040"/>
    </source>
</evidence>
<dbReference type="SUPFAM" id="SSF82171">
    <property type="entry name" value="DPP6 N-terminal domain-like"/>
    <property type="match status" value="1"/>
</dbReference>
<dbReference type="FunFam" id="3.40.50.1820:FF:000028">
    <property type="entry name" value="S9 family peptidase"/>
    <property type="match status" value="1"/>
</dbReference>
<dbReference type="Gene3D" id="3.40.50.1820">
    <property type="entry name" value="alpha/beta hydrolase"/>
    <property type="match status" value="1"/>
</dbReference>
<evidence type="ECO:0000313" key="7">
    <source>
        <dbReference type="Proteomes" id="UP000321816"/>
    </source>
</evidence>
<dbReference type="PANTHER" id="PTHR42776:SF27">
    <property type="entry name" value="DIPEPTIDYL PEPTIDASE FAMILY MEMBER 6"/>
    <property type="match status" value="1"/>
</dbReference>
<dbReference type="InterPro" id="IPR029058">
    <property type="entry name" value="AB_hydrolase_fold"/>
</dbReference>
<dbReference type="InterPro" id="IPR011659">
    <property type="entry name" value="WD40"/>
</dbReference>
<protein>
    <submittedName>
        <fullName evidence="6">S9 family peptidase</fullName>
        <ecNumber evidence="6">3.4.-.-</ecNumber>
    </submittedName>
</protein>
<evidence type="ECO:0000256" key="4">
    <source>
        <dbReference type="ARBA" id="ARBA00022825"/>
    </source>
</evidence>
<dbReference type="AlphaFoldDB" id="A0AAJ8LXM9"/>
<accession>A0AAJ8LXM9</accession>
<keyword evidence="7" id="KW-1185">Reference proteome</keyword>
<evidence type="ECO:0000256" key="2">
    <source>
        <dbReference type="ARBA" id="ARBA00022670"/>
    </source>
</evidence>
<organism evidence="6 7">
    <name type="scientific">Alkalicoccus halolimnae</name>
    <dbReference type="NCBI Taxonomy" id="1667239"/>
    <lineage>
        <taxon>Bacteria</taxon>
        <taxon>Bacillati</taxon>
        <taxon>Bacillota</taxon>
        <taxon>Bacilli</taxon>
        <taxon>Bacillales</taxon>
        <taxon>Bacillaceae</taxon>
        <taxon>Alkalicoccus</taxon>
    </lineage>
</organism>
<proteinExistence type="inferred from homology"/>
<dbReference type="PANTHER" id="PTHR42776">
    <property type="entry name" value="SERINE PEPTIDASE S9 FAMILY MEMBER"/>
    <property type="match status" value="1"/>
</dbReference>
<dbReference type="Gene3D" id="2.120.10.30">
    <property type="entry name" value="TolB, C-terminal domain"/>
    <property type="match status" value="2"/>
</dbReference>
<dbReference type="RefSeq" id="WP_187254478.1">
    <property type="nucleotide sequence ID" value="NZ_CP144914.1"/>
</dbReference>
<keyword evidence="2" id="KW-0645">Protease</keyword>
<dbReference type="EMBL" id="CP144914">
    <property type="protein sequence ID" value="WWD81244.1"/>
    <property type="molecule type" value="Genomic_DNA"/>
</dbReference>
<dbReference type="InterPro" id="IPR011042">
    <property type="entry name" value="6-blade_b-propeller_TolB-like"/>
</dbReference>
<dbReference type="SUPFAM" id="SSF53474">
    <property type="entry name" value="alpha/beta-Hydrolases"/>
    <property type="match status" value="1"/>
</dbReference>
<dbReference type="EC" id="3.4.-.-" evidence="6"/>
<feature type="domain" description="Peptidase S9 prolyl oligopeptidase catalytic" evidence="5">
    <location>
        <begin position="440"/>
        <end position="651"/>
    </location>
</feature>
<evidence type="ECO:0000313" key="6">
    <source>
        <dbReference type="EMBL" id="WWD81244.1"/>
    </source>
</evidence>
<dbReference type="Proteomes" id="UP000321816">
    <property type="component" value="Chromosome"/>
</dbReference>